<feature type="non-terminal residue" evidence="3">
    <location>
        <position position="258"/>
    </location>
</feature>
<reference evidence="3 4" key="1">
    <citation type="journal article" date="2014" name="Mol. Plant">
        <title>Chromosome Scale Genome Assembly and Transcriptome Profiling of Nannochloropsis gaditana in Nitrogen Depletion.</title>
        <authorList>
            <person name="Corteggiani Carpinelli E."/>
            <person name="Telatin A."/>
            <person name="Vitulo N."/>
            <person name="Forcato C."/>
            <person name="D'Angelo M."/>
            <person name="Schiavon R."/>
            <person name="Vezzi A."/>
            <person name="Giacometti G.M."/>
            <person name="Morosinotto T."/>
            <person name="Valle G."/>
        </authorList>
    </citation>
    <scope>NUCLEOTIDE SEQUENCE [LARGE SCALE GENOMIC DNA]</scope>
    <source>
        <strain evidence="3 4">B-31</strain>
    </source>
</reference>
<dbReference type="OrthoDB" id="10548808at2759"/>
<proteinExistence type="predicted"/>
<feature type="transmembrane region" description="Helical" evidence="2">
    <location>
        <begin position="16"/>
        <end position="34"/>
    </location>
</feature>
<keyword evidence="2" id="KW-0472">Membrane</keyword>
<dbReference type="AlphaFoldDB" id="W7TKC1"/>
<sequence length="258" mass="28937">MASGSVSHARRGFSRFLWPLGFAAFWAAQLYLSWKVFSAFTDKDAPSTLLAVPESYGEESGRKMGMWADRTRLWNQGKRYEALSLSGDMLRGQNLPTRAVPPLPIPSPGPDESRAQTGKKKYRVAMLLPFIGPIFPSWFRTFAASLAARDDGSVPMDWFIFHEGARVPLGYHPPTNVHLIDLRPEGGLARRIVRRGRGVLFPESGREQGKEKGFDEEEAVAILREGLKRKPALLIQFKVRCLEGRGREGGREGGRRRE</sequence>
<keyword evidence="4" id="KW-1185">Reference proteome</keyword>
<evidence type="ECO:0000313" key="3">
    <source>
        <dbReference type="EMBL" id="EWM21189.1"/>
    </source>
</evidence>
<organism evidence="3 4">
    <name type="scientific">Nannochloropsis gaditana</name>
    <dbReference type="NCBI Taxonomy" id="72520"/>
    <lineage>
        <taxon>Eukaryota</taxon>
        <taxon>Sar</taxon>
        <taxon>Stramenopiles</taxon>
        <taxon>Ochrophyta</taxon>
        <taxon>Eustigmatophyceae</taxon>
        <taxon>Eustigmatales</taxon>
        <taxon>Monodopsidaceae</taxon>
        <taxon>Nannochloropsis</taxon>
    </lineage>
</organism>
<protein>
    <submittedName>
        <fullName evidence="3">Uncharacterized protein</fullName>
    </submittedName>
</protein>
<feature type="compositionally biased region" description="Pro residues" evidence="1">
    <location>
        <begin position="99"/>
        <end position="109"/>
    </location>
</feature>
<evidence type="ECO:0000256" key="1">
    <source>
        <dbReference type="SAM" id="MobiDB-lite"/>
    </source>
</evidence>
<comment type="caution">
    <text evidence="3">The sequence shown here is derived from an EMBL/GenBank/DDBJ whole genome shotgun (WGS) entry which is preliminary data.</text>
</comment>
<dbReference type="Proteomes" id="UP000019335">
    <property type="component" value="Unassembled WGS sequence"/>
</dbReference>
<keyword evidence="2" id="KW-1133">Transmembrane helix</keyword>
<evidence type="ECO:0000256" key="2">
    <source>
        <dbReference type="SAM" id="Phobius"/>
    </source>
</evidence>
<dbReference type="EMBL" id="AZIL01002614">
    <property type="protein sequence ID" value="EWM21189.1"/>
    <property type="molecule type" value="Genomic_DNA"/>
</dbReference>
<keyword evidence="2" id="KW-0812">Transmembrane</keyword>
<gene>
    <name evidence="3" type="ORF">Naga_100987g2</name>
</gene>
<evidence type="ECO:0000313" key="4">
    <source>
        <dbReference type="Proteomes" id="UP000019335"/>
    </source>
</evidence>
<feature type="region of interest" description="Disordered" evidence="1">
    <location>
        <begin position="99"/>
        <end position="118"/>
    </location>
</feature>
<name>W7TKC1_9STRA</name>
<accession>W7TKC1</accession>